<protein>
    <submittedName>
        <fullName evidence="1">Uncharacterized protein</fullName>
    </submittedName>
</protein>
<proteinExistence type="predicted"/>
<evidence type="ECO:0000313" key="2">
    <source>
        <dbReference type="Proteomes" id="UP000193404"/>
    </source>
</evidence>
<organism evidence="1 2">
    <name type="scientific">Acidianus manzaensis</name>
    <dbReference type="NCBI Taxonomy" id="282676"/>
    <lineage>
        <taxon>Archaea</taxon>
        <taxon>Thermoproteota</taxon>
        <taxon>Thermoprotei</taxon>
        <taxon>Sulfolobales</taxon>
        <taxon>Sulfolobaceae</taxon>
        <taxon>Acidianus</taxon>
    </lineage>
</organism>
<name>A0A1W6JWG0_9CREN</name>
<dbReference type="KEGG" id="aman:B6F84_00170"/>
<sequence length="145" mass="17223">MRVFFYMETYSMLVFSYKIIAIGVRTEGESKIFTEWDLGGEDKLVSKFYGYLNSKLDEVYRNNLKYFSKNSYSLEKMEVYGFNITRFDIPLLIQKGVEYSVGSLSDLTSKWMDMYVTDFSQVLLPFLNLHNKACTWETFLRYSQR</sequence>
<evidence type="ECO:0000313" key="1">
    <source>
        <dbReference type="EMBL" id="ARM74598.1"/>
    </source>
</evidence>
<dbReference type="RefSeq" id="WP_148690343.1">
    <property type="nucleotide sequence ID" value="NZ_CP020477.1"/>
</dbReference>
<dbReference type="EMBL" id="CP020477">
    <property type="protein sequence ID" value="ARM74598.1"/>
    <property type="molecule type" value="Genomic_DNA"/>
</dbReference>
<dbReference type="GeneID" id="41589286"/>
<reference evidence="1 2" key="1">
    <citation type="submission" date="2017-03" db="EMBL/GenBank/DDBJ databases">
        <title>Sulfur activation and transportation mechanism of thermophilic Archaea Acidianus manzaensis YN-25.</title>
        <authorList>
            <person name="Ma Y."/>
            <person name="Yang Y."/>
            <person name="Xia J."/>
        </authorList>
    </citation>
    <scope>NUCLEOTIDE SEQUENCE [LARGE SCALE GENOMIC DNA]</scope>
    <source>
        <strain evidence="1 2">YN-25</strain>
    </source>
</reference>
<accession>A0A1W6JWG0</accession>
<dbReference type="AlphaFoldDB" id="A0A1W6JWG0"/>
<gene>
    <name evidence="1" type="ORF">B6F84_00170</name>
</gene>
<keyword evidence="2" id="KW-1185">Reference proteome</keyword>
<dbReference type="OrthoDB" id="350025at2157"/>
<dbReference type="Proteomes" id="UP000193404">
    <property type="component" value="Chromosome"/>
</dbReference>